<proteinExistence type="inferred from homology"/>
<evidence type="ECO:0000256" key="7">
    <source>
        <dbReference type="ARBA" id="ARBA00022989"/>
    </source>
</evidence>
<dbReference type="PROSITE" id="PS50928">
    <property type="entry name" value="ABC_TM1"/>
    <property type="match status" value="1"/>
</dbReference>
<dbReference type="PANTHER" id="PTHR30614:SF10">
    <property type="entry name" value="ARGININE ABC TRANSPORTER PERMEASE PROTEIN ARTM"/>
    <property type="match status" value="1"/>
</dbReference>
<keyword evidence="12" id="KW-1185">Reference proteome</keyword>
<comment type="subcellular location">
    <subcellularLocation>
        <location evidence="1">Cell inner membrane</location>
        <topology evidence="1">Multi-pass membrane protein</topology>
    </subcellularLocation>
    <subcellularLocation>
        <location evidence="9">Cell membrane</location>
        <topology evidence="9">Multi-pass membrane protein</topology>
    </subcellularLocation>
</comment>
<reference evidence="12" key="1">
    <citation type="journal article" date="2019" name="Int. J. Syst. Evol. Microbiol.">
        <title>The Global Catalogue of Microorganisms (GCM) 10K type strain sequencing project: providing services to taxonomists for standard genome sequencing and annotation.</title>
        <authorList>
            <consortium name="The Broad Institute Genomics Platform"/>
            <consortium name="The Broad Institute Genome Sequencing Center for Infectious Disease"/>
            <person name="Wu L."/>
            <person name="Ma J."/>
        </authorList>
    </citation>
    <scope>NUCLEOTIDE SEQUENCE [LARGE SCALE GENOMIC DNA]</scope>
    <source>
        <strain evidence="12">KCTC 42986</strain>
    </source>
</reference>
<evidence type="ECO:0000313" key="11">
    <source>
        <dbReference type="EMBL" id="MFC3108731.1"/>
    </source>
</evidence>
<dbReference type="InterPro" id="IPR035906">
    <property type="entry name" value="MetI-like_sf"/>
</dbReference>
<dbReference type="InterPro" id="IPR043429">
    <property type="entry name" value="ArtM/GltK/GlnP/TcyL/YhdX-like"/>
</dbReference>
<keyword evidence="6 9" id="KW-0812">Transmembrane</keyword>
<protein>
    <submittedName>
        <fullName evidence="11">ABC transporter permease</fullName>
    </submittedName>
</protein>
<dbReference type="SUPFAM" id="SSF161098">
    <property type="entry name" value="MetI-like"/>
    <property type="match status" value="1"/>
</dbReference>
<evidence type="ECO:0000256" key="6">
    <source>
        <dbReference type="ARBA" id="ARBA00022692"/>
    </source>
</evidence>
<feature type="transmembrane region" description="Helical" evidence="9">
    <location>
        <begin position="20"/>
        <end position="42"/>
    </location>
</feature>
<sequence length="249" mass="27964">MMNWNLILENLPLFGKGILVSLFLTATSVLFGLLLSIPLAVMRISSARWVATPVAAFTFVVRGTPAMVQLFLIYYGLSQFEMVRESILWAWFSNATFCAIFAFVINTTAYTTEIFAGGLRSIPSGEVEAAQSVGMRKITLYRRILIPSMLRRALPQYSNEVIMMLHMSSLASLVTMLDITGVARFINAQFYLAFEPFMTAGAIYLVLTLLLVKGFRMAERKWLAYLQPRASEPVASKVQSQRIMKQETT</sequence>
<comment type="caution">
    <text evidence="11">The sequence shown here is derived from an EMBL/GenBank/DDBJ whole genome shotgun (WGS) entry which is preliminary data.</text>
</comment>
<accession>A0ABV7F3T7</accession>
<name>A0ABV7F3T7_9BURK</name>
<feature type="transmembrane region" description="Helical" evidence="9">
    <location>
        <begin position="54"/>
        <end position="75"/>
    </location>
</feature>
<dbReference type="InterPro" id="IPR000515">
    <property type="entry name" value="MetI-like"/>
</dbReference>
<evidence type="ECO:0000256" key="8">
    <source>
        <dbReference type="ARBA" id="ARBA00023136"/>
    </source>
</evidence>
<evidence type="ECO:0000256" key="3">
    <source>
        <dbReference type="ARBA" id="ARBA00022448"/>
    </source>
</evidence>
<feature type="domain" description="ABC transmembrane type-1" evidence="10">
    <location>
        <begin position="18"/>
        <end position="216"/>
    </location>
</feature>
<feature type="transmembrane region" description="Helical" evidence="9">
    <location>
        <begin position="87"/>
        <end position="105"/>
    </location>
</feature>
<keyword evidence="3 9" id="KW-0813">Transport</keyword>
<evidence type="ECO:0000256" key="4">
    <source>
        <dbReference type="ARBA" id="ARBA00022475"/>
    </source>
</evidence>
<feature type="transmembrane region" description="Helical" evidence="9">
    <location>
        <begin position="192"/>
        <end position="212"/>
    </location>
</feature>
<dbReference type="EMBL" id="JBHRTP010000036">
    <property type="protein sequence ID" value="MFC3108731.1"/>
    <property type="molecule type" value="Genomic_DNA"/>
</dbReference>
<gene>
    <name evidence="11" type="ORF">ACFOFO_12285</name>
</gene>
<dbReference type="Gene3D" id="1.10.3720.10">
    <property type="entry name" value="MetI-like"/>
    <property type="match status" value="1"/>
</dbReference>
<evidence type="ECO:0000313" key="12">
    <source>
        <dbReference type="Proteomes" id="UP001595530"/>
    </source>
</evidence>
<feature type="transmembrane region" description="Helical" evidence="9">
    <location>
        <begin position="161"/>
        <end position="186"/>
    </location>
</feature>
<evidence type="ECO:0000259" key="10">
    <source>
        <dbReference type="PROSITE" id="PS50928"/>
    </source>
</evidence>
<organism evidence="11 12">
    <name type="scientific">Undibacterium arcticum</name>
    <dbReference type="NCBI Taxonomy" id="1762892"/>
    <lineage>
        <taxon>Bacteria</taxon>
        <taxon>Pseudomonadati</taxon>
        <taxon>Pseudomonadota</taxon>
        <taxon>Betaproteobacteria</taxon>
        <taxon>Burkholderiales</taxon>
        <taxon>Oxalobacteraceae</taxon>
        <taxon>Undibacterium</taxon>
    </lineage>
</organism>
<evidence type="ECO:0000256" key="9">
    <source>
        <dbReference type="RuleBase" id="RU363032"/>
    </source>
</evidence>
<dbReference type="CDD" id="cd06261">
    <property type="entry name" value="TM_PBP2"/>
    <property type="match status" value="1"/>
</dbReference>
<keyword evidence="4" id="KW-1003">Cell membrane</keyword>
<dbReference type="PANTHER" id="PTHR30614">
    <property type="entry name" value="MEMBRANE COMPONENT OF AMINO ACID ABC TRANSPORTER"/>
    <property type="match status" value="1"/>
</dbReference>
<dbReference type="InterPro" id="IPR010065">
    <property type="entry name" value="AA_ABC_transptr_permease_3TM"/>
</dbReference>
<keyword evidence="8 9" id="KW-0472">Membrane</keyword>
<evidence type="ECO:0000256" key="5">
    <source>
        <dbReference type="ARBA" id="ARBA00022519"/>
    </source>
</evidence>
<dbReference type="Pfam" id="PF00528">
    <property type="entry name" value="BPD_transp_1"/>
    <property type="match status" value="1"/>
</dbReference>
<keyword evidence="7 9" id="KW-1133">Transmembrane helix</keyword>
<comment type="similarity">
    <text evidence="2">Belongs to the binding-protein-dependent transport system permease family. HisMQ subfamily.</text>
</comment>
<dbReference type="RefSeq" id="WP_390331631.1">
    <property type="nucleotide sequence ID" value="NZ_JBHRTP010000036.1"/>
</dbReference>
<keyword evidence="5" id="KW-0997">Cell inner membrane</keyword>
<dbReference type="Proteomes" id="UP001595530">
    <property type="component" value="Unassembled WGS sequence"/>
</dbReference>
<evidence type="ECO:0000256" key="2">
    <source>
        <dbReference type="ARBA" id="ARBA00010072"/>
    </source>
</evidence>
<dbReference type="NCBIfam" id="TIGR01726">
    <property type="entry name" value="HEQRo_perm_3TM"/>
    <property type="match status" value="1"/>
</dbReference>
<evidence type="ECO:0000256" key="1">
    <source>
        <dbReference type="ARBA" id="ARBA00004429"/>
    </source>
</evidence>